<protein>
    <recommendedName>
        <fullName evidence="11">HTH-type transcriptional activator Btr</fullName>
    </recommendedName>
</protein>
<evidence type="ECO:0000259" key="8">
    <source>
        <dbReference type="PROSITE" id="PS50983"/>
    </source>
</evidence>
<dbReference type="InterPro" id="IPR018060">
    <property type="entry name" value="HTH_AraC"/>
</dbReference>
<evidence type="ECO:0000256" key="1">
    <source>
        <dbReference type="ARBA" id="ARBA00004196"/>
    </source>
</evidence>
<evidence type="ECO:0008006" key="11">
    <source>
        <dbReference type="Google" id="ProtNLM"/>
    </source>
</evidence>
<dbReference type="SMART" id="SM00342">
    <property type="entry name" value="HTH_ARAC"/>
    <property type="match status" value="1"/>
</dbReference>
<accession>A0A3T1DEN6</accession>
<feature type="domain" description="Fe/B12 periplasmic-binding" evidence="8">
    <location>
        <begin position="270"/>
        <end position="526"/>
    </location>
</feature>
<evidence type="ECO:0000256" key="2">
    <source>
        <dbReference type="ARBA" id="ARBA00008814"/>
    </source>
</evidence>
<dbReference type="KEGG" id="cohn:KCTCHS21_59520"/>
<name>A0A3T1DEN6_9BACL</name>
<dbReference type="InterPro" id="IPR002491">
    <property type="entry name" value="ABC_transptr_periplasmic_BD"/>
</dbReference>
<dbReference type="SUPFAM" id="SSF53807">
    <property type="entry name" value="Helical backbone' metal receptor"/>
    <property type="match status" value="1"/>
</dbReference>
<dbReference type="SUPFAM" id="SSF46689">
    <property type="entry name" value="Homeodomain-like"/>
    <property type="match status" value="2"/>
</dbReference>
<evidence type="ECO:0000259" key="7">
    <source>
        <dbReference type="PROSITE" id="PS01124"/>
    </source>
</evidence>
<evidence type="ECO:0000313" key="10">
    <source>
        <dbReference type="Proteomes" id="UP000289856"/>
    </source>
</evidence>
<evidence type="ECO:0000256" key="6">
    <source>
        <dbReference type="ARBA" id="ARBA00023163"/>
    </source>
</evidence>
<proteinExistence type="inferred from homology"/>
<dbReference type="PANTHER" id="PTHR30532:SF26">
    <property type="entry name" value="IRON(3+)-HYDROXAMATE-BINDING PROTEIN FHUD"/>
    <property type="match status" value="1"/>
</dbReference>
<dbReference type="InterPro" id="IPR009057">
    <property type="entry name" value="Homeodomain-like_sf"/>
</dbReference>
<dbReference type="Pfam" id="PF01497">
    <property type="entry name" value="Peripla_BP_2"/>
    <property type="match status" value="1"/>
</dbReference>
<keyword evidence="4" id="KW-0732">Signal</keyword>
<dbReference type="EMBL" id="AP019400">
    <property type="protein sequence ID" value="BBI36553.1"/>
    <property type="molecule type" value="Genomic_DNA"/>
</dbReference>
<evidence type="ECO:0000256" key="3">
    <source>
        <dbReference type="ARBA" id="ARBA00022448"/>
    </source>
</evidence>
<dbReference type="PROSITE" id="PS50983">
    <property type="entry name" value="FE_B12_PBP"/>
    <property type="match status" value="1"/>
</dbReference>
<dbReference type="Pfam" id="PF12833">
    <property type="entry name" value="HTH_18"/>
    <property type="match status" value="1"/>
</dbReference>
<reference evidence="9 10" key="1">
    <citation type="submission" date="2019-01" db="EMBL/GenBank/DDBJ databases">
        <title>Complete genome sequence of Cohnella hallensis HS21 isolated from Korean fir (Abies koreana) rhizospheric soil.</title>
        <authorList>
            <person name="Jiang L."/>
            <person name="Kang S.W."/>
            <person name="Kim S."/>
            <person name="Jung J."/>
            <person name="Kim C.Y."/>
            <person name="Kim D.H."/>
            <person name="Kim S.W."/>
            <person name="Lee J."/>
        </authorList>
    </citation>
    <scope>NUCLEOTIDE SEQUENCE [LARGE SCALE GENOMIC DNA]</scope>
    <source>
        <strain evidence="9 10">HS21</strain>
    </source>
</reference>
<dbReference type="PANTHER" id="PTHR30532">
    <property type="entry name" value="IRON III DICITRATE-BINDING PERIPLASMIC PROTEIN"/>
    <property type="match status" value="1"/>
</dbReference>
<evidence type="ECO:0000313" key="9">
    <source>
        <dbReference type="EMBL" id="BBI36553.1"/>
    </source>
</evidence>
<dbReference type="GO" id="GO:0043565">
    <property type="term" value="F:sequence-specific DNA binding"/>
    <property type="evidence" value="ECO:0007669"/>
    <property type="project" value="InterPro"/>
</dbReference>
<keyword evidence="10" id="KW-1185">Reference proteome</keyword>
<dbReference type="Proteomes" id="UP000289856">
    <property type="component" value="Chromosome"/>
</dbReference>
<feature type="domain" description="HTH araC/xylS-type" evidence="7">
    <location>
        <begin position="168"/>
        <end position="266"/>
    </location>
</feature>
<dbReference type="Gene3D" id="3.40.50.1980">
    <property type="entry name" value="Nitrogenase molybdenum iron protein domain"/>
    <property type="match status" value="2"/>
</dbReference>
<keyword evidence="5" id="KW-0805">Transcription regulation</keyword>
<dbReference type="GO" id="GO:0003700">
    <property type="term" value="F:DNA-binding transcription factor activity"/>
    <property type="evidence" value="ECO:0007669"/>
    <property type="project" value="InterPro"/>
</dbReference>
<keyword evidence="3" id="KW-0813">Transport</keyword>
<organism evidence="9 10">
    <name type="scientific">Cohnella abietis</name>
    <dbReference type="NCBI Taxonomy" id="2507935"/>
    <lineage>
        <taxon>Bacteria</taxon>
        <taxon>Bacillati</taxon>
        <taxon>Bacillota</taxon>
        <taxon>Bacilli</taxon>
        <taxon>Bacillales</taxon>
        <taxon>Paenibacillaceae</taxon>
        <taxon>Cohnella</taxon>
    </lineage>
</organism>
<dbReference type="PROSITE" id="PS01124">
    <property type="entry name" value="HTH_ARAC_FAMILY_2"/>
    <property type="match status" value="1"/>
</dbReference>
<dbReference type="InterPro" id="IPR011051">
    <property type="entry name" value="RmlC_Cupin_sf"/>
</dbReference>
<gene>
    <name evidence="9" type="ORF">KCTCHS21_59520</name>
</gene>
<keyword evidence="6" id="KW-0804">Transcription</keyword>
<comment type="similarity">
    <text evidence="2">Belongs to the bacterial solute-binding protein 8 family.</text>
</comment>
<evidence type="ECO:0000256" key="4">
    <source>
        <dbReference type="ARBA" id="ARBA00022729"/>
    </source>
</evidence>
<dbReference type="AlphaFoldDB" id="A0A3T1DEN6"/>
<sequence length="526" mass="60274">MFDSISTRLTNIFLWADTSLLTCEALSEILEITHSRHLLVVCRDGSGLLWAGGMEYELELGKCFIFKPDTALQISNASEYPLSAYLLEFNALTLSANRGQPSPLLEGGEFRVIPFTRLIDLARSLYENKEVEGEAGEYGNHALFQEIVHLVWQSEMKDKDDDATQSVKRTIEYMKESYTLDLTHSQLAEMAGLSLRHYSRLFLKLTGKSPIEFLIEQRLNRARQLLLTSRDTIQEIAGSVGFRDPFHFSRSFKKHMNVSPRLYIHLRKNNIRVISMQFLGEMLTLGIKPVGAPGLLLQGGFLGEKVDGIQEVSPSVINPEMDRLEALKPDAILTFDGHHYESYSRIAPTLSVPWSLPWFERFRRLAEWIGKSEEAEHWISAYYRQVEEVKEQLMQRLVGQPTVSFFWSRGLPQTLQVYYDMAVFYRDLGMKAPPSVSRIQGLEGHPFKANIPVEEIADYAGDHLFIVVSRDQDSLRAMQQLENTKEWKSLPAVQKRQVYQVSDDWLMEDPISRLGQLRSAVQFMKP</sequence>
<comment type="subcellular location">
    <subcellularLocation>
        <location evidence="1">Cell envelope</location>
    </subcellularLocation>
</comment>
<dbReference type="InterPro" id="IPR051313">
    <property type="entry name" value="Bact_iron-sidero_bind"/>
</dbReference>
<dbReference type="GO" id="GO:0030288">
    <property type="term" value="C:outer membrane-bounded periplasmic space"/>
    <property type="evidence" value="ECO:0007669"/>
    <property type="project" value="TreeGrafter"/>
</dbReference>
<dbReference type="Gene3D" id="1.10.10.60">
    <property type="entry name" value="Homeodomain-like"/>
    <property type="match status" value="2"/>
</dbReference>
<evidence type="ECO:0000256" key="5">
    <source>
        <dbReference type="ARBA" id="ARBA00023015"/>
    </source>
</evidence>
<dbReference type="GO" id="GO:1901678">
    <property type="term" value="P:iron coordination entity transport"/>
    <property type="evidence" value="ECO:0007669"/>
    <property type="project" value="UniProtKB-ARBA"/>
</dbReference>
<dbReference type="SUPFAM" id="SSF51182">
    <property type="entry name" value="RmlC-like cupins"/>
    <property type="match status" value="1"/>
</dbReference>